<name>A0ABS5AD00_9PSEU</name>
<dbReference type="PANTHER" id="PTHR34853">
    <property type="match status" value="1"/>
</dbReference>
<gene>
    <name evidence="2" type="ORF">JOF53_003335</name>
</gene>
<feature type="chain" id="PRO_5047133160" evidence="1">
    <location>
        <begin position="28"/>
        <end position="403"/>
    </location>
</feature>
<dbReference type="PIRSF" id="PIRSF029171">
    <property type="entry name" value="Esterase_LipA"/>
    <property type="match status" value="1"/>
</dbReference>
<feature type="signal peptide" evidence="1">
    <location>
        <begin position="1"/>
        <end position="27"/>
    </location>
</feature>
<dbReference type="InterPro" id="IPR029058">
    <property type="entry name" value="AB_hydrolase_fold"/>
</dbReference>
<organism evidence="2 3">
    <name type="scientific">Crossiella equi</name>
    <dbReference type="NCBI Taxonomy" id="130796"/>
    <lineage>
        <taxon>Bacteria</taxon>
        <taxon>Bacillati</taxon>
        <taxon>Actinomycetota</taxon>
        <taxon>Actinomycetes</taxon>
        <taxon>Pseudonocardiales</taxon>
        <taxon>Pseudonocardiaceae</taxon>
        <taxon>Crossiella</taxon>
    </lineage>
</organism>
<dbReference type="EMBL" id="JAGIOO010000001">
    <property type="protein sequence ID" value="MBP2474463.1"/>
    <property type="molecule type" value="Genomic_DNA"/>
</dbReference>
<accession>A0ABS5AD00</accession>
<keyword evidence="3" id="KW-1185">Reference proteome</keyword>
<dbReference type="Pfam" id="PF03583">
    <property type="entry name" value="LIP"/>
    <property type="match status" value="1"/>
</dbReference>
<dbReference type="Gene3D" id="3.40.50.1820">
    <property type="entry name" value="alpha/beta hydrolase"/>
    <property type="match status" value="1"/>
</dbReference>
<dbReference type="InterPro" id="IPR005152">
    <property type="entry name" value="Lipase_secreted"/>
</dbReference>
<protein>
    <submittedName>
        <fullName evidence="2">Pimeloyl-ACP methyl ester carboxylesterase</fullName>
    </submittedName>
</protein>
<comment type="caution">
    <text evidence="2">The sequence shown here is derived from an EMBL/GenBank/DDBJ whole genome shotgun (WGS) entry which is preliminary data.</text>
</comment>
<dbReference type="PANTHER" id="PTHR34853:SF1">
    <property type="entry name" value="LIPASE 5"/>
    <property type="match status" value="1"/>
</dbReference>
<dbReference type="Proteomes" id="UP001519363">
    <property type="component" value="Unassembled WGS sequence"/>
</dbReference>
<evidence type="ECO:0000313" key="2">
    <source>
        <dbReference type="EMBL" id="MBP2474463.1"/>
    </source>
</evidence>
<evidence type="ECO:0000313" key="3">
    <source>
        <dbReference type="Proteomes" id="UP001519363"/>
    </source>
</evidence>
<sequence length="403" mass="41816">MSSRLRSLGAGLLTVLVLAALPATAQAAPAAPAGVPLPSADPFYAPPSPLPGKAGDLLRSRQVKVTVLGLEVPVAAWQILYRSTSATGEPIAVSGTVLLPQTPATGKPRPLVSYAVGSHGLHETCAPSYKMRTGTENEVALIGQFLLAGFGLVITDYQGLGVAGPHTYAVGPVAGYAMLDAARAAKKTPGTELADSPVGIYGYSQGGQAAAFAGELAPSYAPELPVVGVSAGGVPRDLRELFPVIDGGPFSALMVSAISGHIAAYQDLPEEFINEAGRKLIAKQRTECVVGTLIVTGAFKRLQDLAAVPDPIKDPRWQARLAADVPGSRKPTAPVLLFHGSFDNIIPHRIAKPLLGDYCARGATVEWRTIPLTEHILGNVAGVPMTVDWFKSRFAGVPAGSSC</sequence>
<evidence type="ECO:0000256" key="1">
    <source>
        <dbReference type="SAM" id="SignalP"/>
    </source>
</evidence>
<reference evidence="2 3" key="1">
    <citation type="submission" date="2021-03" db="EMBL/GenBank/DDBJ databases">
        <title>Sequencing the genomes of 1000 actinobacteria strains.</title>
        <authorList>
            <person name="Klenk H.-P."/>
        </authorList>
    </citation>
    <scope>NUCLEOTIDE SEQUENCE [LARGE SCALE GENOMIC DNA]</scope>
    <source>
        <strain evidence="2 3">DSM 44580</strain>
    </source>
</reference>
<dbReference type="RefSeq" id="WP_307849995.1">
    <property type="nucleotide sequence ID" value="NZ_JAGIOO010000001.1"/>
</dbReference>
<keyword evidence="1" id="KW-0732">Signal</keyword>
<dbReference type="SUPFAM" id="SSF53474">
    <property type="entry name" value="alpha/beta-Hydrolases"/>
    <property type="match status" value="1"/>
</dbReference>
<proteinExistence type="predicted"/>
<dbReference type="Gene3D" id="1.10.260.130">
    <property type="match status" value="1"/>
</dbReference>